<evidence type="ECO:0000313" key="16">
    <source>
        <dbReference type="EMBL" id="CAD7086042.1"/>
    </source>
</evidence>
<dbReference type="FunFam" id="3.40.50.300:FF:001629">
    <property type="entry name" value="Probable ATP-dependent helicase PF08_0048"/>
    <property type="match status" value="1"/>
</dbReference>
<dbReference type="OMA" id="MMLDVVE"/>
<dbReference type="GO" id="GO:0005524">
    <property type="term" value="F:ATP binding"/>
    <property type="evidence" value="ECO:0007669"/>
    <property type="project" value="UniProtKB-KW"/>
</dbReference>
<dbReference type="GO" id="GO:0005634">
    <property type="term" value="C:nucleus"/>
    <property type="evidence" value="ECO:0007669"/>
    <property type="project" value="UniProtKB-SubCell"/>
</dbReference>
<evidence type="ECO:0000256" key="10">
    <source>
        <dbReference type="ARBA" id="ARBA00023242"/>
    </source>
</evidence>
<proteinExistence type="inferred from homology"/>
<feature type="region of interest" description="Disordered" evidence="13">
    <location>
        <begin position="117"/>
        <end position="187"/>
    </location>
</feature>
<dbReference type="SMART" id="SM00490">
    <property type="entry name" value="HELICc"/>
    <property type="match status" value="1"/>
</dbReference>
<reference evidence="16 17" key="1">
    <citation type="submission" date="2020-11" db="EMBL/GenBank/DDBJ databases">
        <authorList>
            <person name="Wallbank WR R."/>
            <person name="Pardo Diaz C."/>
            <person name="Kozak K."/>
            <person name="Martin S."/>
            <person name="Jiggins C."/>
            <person name="Moest M."/>
            <person name="Warren A I."/>
            <person name="Generalovic N T."/>
            <person name="Byers J.R.P. K."/>
            <person name="Montejo-Kovacevich G."/>
            <person name="Yen C E."/>
        </authorList>
    </citation>
    <scope>NUCLEOTIDE SEQUENCE [LARGE SCALE GENOMIC DNA]</scope>
</reference>
<evidence type="ECO:0000256" key="13">
    <source>
        <dbReference type="SAM" id="MobiDB-lite"/>
    </source>
</evidence>
<dbReference type="CDD" id="cd17998">
    <property type="entry name" value="DEXHc_SMARCAD1"/>
    <property type="match status" value="1"/>
</dbReference>
<evidence type="ECO:0000259" key="14">
    <source>
        <dbReference type="PROSITE" id="PS51192"/>
    </source>
</evidence>
<evidence type="ECO:0000256" key="3">
    <source>
        <dbReference type="ARBA" id="ARBA00012551"/>
    </source>
</evidence>
<name>A0A7R8YUQ1_HERIL</name>
<dbReference type="Gene3D" id="3.40.50.300">
    <property type="entry name" value="P-loop containing nucleotide triphosphate hydrolases"/>
    <property type="match status" value="1"/>
</dbReference>
<keyword evidence="9" id="KW-0238">DNA-binding</keyword>
<feature type="compositionally biased region" description="Low complexity" evidence="13">
    <location>
        <begin position="130"/>
        <end position="141"/>
    </location>
</feature>
<dbReference type="Gene3D" id="3.40.50.10810">
    <property type="entry name" value="Tandem AAA-ATPase domain"/>
    <property type="match status" value="1"/>
</dbReference>
<keyword evidence="5" id="KW-0378">Hydrolase</keyword>
<evidence type="ECO:0000256" key="4">
    <source>
        <dbReference type="ARBA" id="ARBA00022741"/>
    </source>
</evidence>
<dbReference type="CDD" id="cd18793">
    <property type="entry name" value="SF2_C_SNF"/>
    <property type="match status" value="1"/>
</dbReference>
<feature type="compositionally biased region" description="Acidic residues" evidence="13">
    <location>
        <begin position="158"/>
        <end position="169"/>
    </location>
</feature>
<dbReference type="GO" id="GO:0005694">
    <property type="term" value="C:chromosome"/>
    <property type="evidence" value="ECO:0007669"/>
    <property type="project" value="UniProtKB-ARBA"/>
</dbReference>
<dbReference type="PANTHER" id="PTHR10799">
    <property type="entry name" value="SNF2/RAD54 HELICASE FAMILY"/>
    <property type="match status" value="1"/>
</dbReference>
<comment type="function">
    <text evidence="11">DNA helicase that possesses intrinsic ATP-dependent nucleosome-remodeling activity and is both required for DNA repair and heterochromatin organization. Promotes DNA end resection of double-strand breaks (DSBs) following DNA damage: probably acts by weakening histone DNA interactions in nucleosomes flanking DSBs.</text>
</comment>
<feature type="compositionally biased region" description="Basic and acidic residues" evidence="13">
    <location>
        <begin position="55"/>
        <end position="65"/>
    </location>
</feature>
<dbReference type="InterPro" id="IPR001650">
    <property type="entry name" value="Helicase_C-like"/>
</dbReference>
<comment type="subcellular location">
    <subcellularLocation>
        <location evidence="1">Nucleus</location>
    </subcellularLocation>
</comment>
<evidence type="ECO:0000313" key="17">
    <source>
        <dbReference type="Proteomes" id="UP000594454"/>
    </source>
</evidence>
<dbReference type="GO" id="GO:0003677">
    <property type="term" value="F:DNA binding"/>
    <property type="evidence" value="ECO:0007669"/>
    <property type="project" value="UniProtKB-KW"/>
</dbReference>
<keyword evidence="17" id="KW-1185">Reference proteome</keyword>
<keyword evidence="10" id="KW-0539">Nucleus</keyword>
<dbReference type="PROSITE" id="PS51194">
    <property type="entry name" value="HELICASE_CTER"/>
    <property type="match status" value="1"/>
</dbReference>
<comment type="similarity">
    <text evidence="2">Belongs to the SNF2/RAD54 helicase family.</text>
</comment>
<dbReference type="Pfam" id="PF00176">
    <property type="entry name" value="SNF2-rel_dom"/>
    <property type="match status" value="1"/>
</dbReference>
<dbReference type="InterPro" id="IPR014001">
    <property type="entry name" value="Helicase_ATP-bd"/>
</dbReference>
<evidence type="ECO:0000259" key="15">
    <source>
        <dbReference type="PROSITE" id="PS51194"/>
    </source>
</evidence>
<dbReference type="Pfam" id="PF00271">
    <property type="entry name" value="Helicase_C"/>
    <property type="match status" value="1"/>
</dbReference>
<evidence type="ECO:0000256" key="8">
    <source>
        <dbReference type="ARBA" id="ARBA00022853"/>
    </source>
</evidence>
<dbReference type="InterPro" id="IPR049730">
    <property type="entry name" value="SNF2/RAD54-like_C"/>
</dbReference>
<evidence type="ECO:0000256" key="9">
    <source>
        <dbReference type="ARBA" id="ARBA00023125"/>
    </source>
</evidence>
<dbReference type="EC" id="3.6.4.12" evidence="3"/>
<feature type="region of interest" description="Disordered" evidence="13">
    <location>
        <begin position="1"/>
        <end position="65"/>
    </location>
</feature>
<accession>A0A7R8YUQ1</accession>
<evidence type="ECO:0000256" key="2">
    <source>
        <dbReference type="ARBA" id="ARBA00007025"/>
    </source>
</evidence>
<dbReference type="AlphaFoldDB" id="A0A7R8YUQ1"/>
<keyword evidence="6" id="KW-0347">Helicase</keyword>
<dbReference type="SUPFAM" id="SSF52540">
    <property type="entry name" value="P-loop containing nucleoside triphosphate hydrolases"/>
    <property type="match status" value="2"/>
</dbReference>
<evidence type="ECO:0000256" key="6">
    <source>
        <dbReference type="ARBA" id="ARBA00022806"/>
    </source>
</evidence>
<dbReference type="InterPro" id="IPR038718">
    <property type="entry name" value="SNF2-like_sf"/>
</dbReference>
<organism evidence="16 17">
    <name type="scientific">Hermetia illucens</name>
    <name type="common">Black soldier fly</name>
    <dbReference type="NCBI Taxonomy" id="343691"/>
    <lineage>
        <taxon>Eukaryota</taxon>
        <taxon>Metazoa</taxon>
        <taxon>Ecdysozoa</taxon>
        <taxon>Arthropoda</taxon>
        <taxon>Hexapoda</taxon>
        <taxon>Insecta</taxon>
        <taxon>Pterygota</taxon>
        <taxon>Neoptera</taxon>
        <taxon>Endopterygota</taxon>
        <taxon>Diptera</taxon>
        <taxon>Brachycera</taxon>
        <taxon>Stratiomyomorpha</taxon>
        <taxon>Stratiomyidae</taxon>
        <taxon>Hermetiinae</taxon>
        <taxon>Hermetia</taxon>
    </lineage>
</organism>
<dbReference type="EMBL" id="LR899011">
    <property type="protein sequence ID" value="CAD7086042.1"/>
    <property type="molecule type" value="Genomic_DNA"/>
</dbReference>
<dbReference type="FunCoup" id="A0A7R8YUQ1">
    <property type="interactions" value="2352"/>
</dbReference>
<keyword evidence="8" id="KW-0156">Chromatin regulator</keyword>
<dbReference type="FunFam" id="3.40.50.10810:FF:000014">
    <property type="entry name" value="SWI/SNF-related matrix-associated actin-dependent regulator of chromatin subfamily A containing DEAD/H box 1"/>
    <property type="match status" value="1"/>
</dbReference>
<dbReference type="OrthoDB" id="448448at2759"/>
<dbReference type="PROSITE" id="PS51192">
    <property type="entry name" value="HELICASE_ATP_BIND_1"/>
    <property type="match status" value="1"/>
</dbReference>
<sequence>MSSSTKPSLSNLKQFRLDKDASEQSLGMIPGRKRLQAIQDSDSENEPQSPGNKKAKFELSKDEKERRFLSASKIAPSVDPMILQDTLLKFNWDVSRAIRDLKERHIIKNKGSLPVTISSIKSESNHKNSTTMTTQPQQPQPHANGNHSLAKKKSSEFSDADCDDVDDAPMETCDHPVYDSDEDSDDYDVPEEVWGQRKSVLDFLNSATQNELMSVKSCSEKKIAAILESRPFSDWNELREKFETNKALSPDILNNCQDLLVKRANVAKIMNRCNKMVKRLETAIAVGGSGVTEQPSILSTSLKLADYQMVGLNWLIIMHQEKMNGILADEMGLGKTVQVIAFLSYLKEHNLSKGCHLIVVPSSTLDNWDSEFARWSPKLVVEKYYGNQDERRVLRAKYAKQGFKDIDVLLTTYHTMGSTPEERKMFRVTKLHYVVFDEAHMLKNMTTQRYSQLSTINAEMRILLTGTPLQNNLLELMSLLCFVMPSFFARNTEDIRSLFQKKKIAEDASSFEQTQIDQAKRIMKPFVLRRLKRDVLQCLPKKTEHIVKVPMSSDQKEHYKSLVEYYSNCKGVIKGTSECAGVTIMMDMRKLANHPLLMRYYYTDEDVEKLAKKLMRCPTYKGDNPQHIFEDLAYLSDFQISEIIEKHDIPDMDLPDETILNSGKFQQLDKMLPKLKKEGHRILIFSQFTMMLDILERYLTIRDYGYVRLDGSTVVTERQELIDRFNEDPEIFVFLLSTKAGGMGINLTAADTAIIHDIDFNPYNDKQAEDRCHRMGQTKPVDIYRLISEGTIEEGMLMVAQEKLKLEMEITSENDNAKEHKCMVRLLTMALGMDDKSAESLLSENTQGDF</sequence>
<dbReference type="GO" id="GO:0003678">
    <property type="term" value="F:DNA helicase activity"/>
    <property type="evidence" value="ECO:0007669"/>
    <property type="project" value="UniProtKB-EC"/>
</dbReference>
<dbReference type="GO" id="GO:0016787">
    <property type="term" value="F:hydrolase activity"/>
    <property type="evidence" value="ECO:0007669"/>
    <property type="project" value="UniProtKB-KW"/>
</dbReference>
<dbReference type="InParanoid" id="A0A7R8YUQ1"/>
<evidence type="ECO:0000256" key="11">
    <source>
        <dbReference type="ARBA" id="ARBA00059294"/>
    </source>
</evidence>
<feature type="compositionally biased region" description="Polar residues" evidence="13">
    <location>
        <begin position="1"/>
        <end position="13"/>
    </location>
</feature>
<keyword evidence="4" id="KW-0547">Nucleotide-binding</keyword>
<protein>
    <recommendedName>
        <fullName evidence="12">SWI/SNF-related matrix-associated actin-dependent regulator of chromatin subfamily A containing DEAD/H box 1 homolog</fullName>
        <ecNumber evidence="3">3.6.4.12</ecNumber>
    </recommendedName>
</protein>
<feature type="domain" description="Helicase C-terminal" evidence="15">
    <location>
        <begin position="667"/>
        <end position="830"/>
    </location>
</feature>
<dbReference type="SMART" id="SM00487">
    <property type="entry name" value="DEXDc"/>
    <property type="match status" value="1"/>
</dbReference>
<feature type="domain" description="Helicase ATP-binding" evidence="14">
    <location>
        <begin position="316"/>
        <end position="486"/>
    </location>
</feature>
<evidence type="ECO:0000256" key="5">
    <source>
        <dbReference type="ARBA" id="ARBA00022801"/>
    </source>
</evidence>
<gene>
    <name evidence="16" type="ORF">HERILL_LOCUS8843</name>
</gene>
<evidence type="ECO:0000256" key="7">
    <source>
        <dbReference type="ARBA" id="ARBA00022840"/>
    </source>
</evidence>
<dbReference type="InterPro" id="IPR027417">
    <property type="entry name" value="P-loop_NTPase"/>
</dbReference>
<evidence type="ECO:0000256" key="1">
    <source>
        <dbReference type="ARBA" id="ARBA00004123"/>
    </source>
</evidence>
<dbReference type="InterPro" id="IPR000330">
    <property type="entry name" value="SNF2_N"/>
</dbReference>
<dbReference type="GO" id="GO:0006325">
    <property type="term" value="P:chromatin organization"/>
    <property type="evidence" value="ECO:0007669"/>
    <property type="project" value="UniProtKB-KW"/>
</dbReference>
<evidence type="ECO:0000256" key="12">
    <source>
        <dbReference type="ARBA" id="ARBA00069890"/>
    </source>
</evidence>
<keyword evidence="7" id="KW-0067">ATP-binding</keyword>
<dbReference type="Proteomes" id="UP000594454">
    <property type="component" value="Chromosome 3"/>
</dbReference>